<evidence type="ECO:0000256" key="7">
    <source>
        <dbReference type="ARBA" id="ARBA00023125"/>
    </source>
</evidence>
<feature type="compositionally biased region" description="Basic and acidic residues" evidence="9">
    <location>
        <begin position="240"/>
        <end position="253"/>
    </location>
</feature>
<organism evidence="12 13">
    <name type="scientific">Talaromyces stipitatus (strain ATCC 10500 / CBS 375.48 / QM 6759 / NRRL 1006)</name>
    <name type="common">Penicillium stipitatum</name>
    <dbReference type="NCBI Taxonomy" id="441959"/>
    <lineage>
        <taxon>Eukaryota</taxon>
        <taxon>Fungi</taxon>
        <taxon>Dikarya</taxon>
        <taxon>Ascomycota</taxon>
        <taxon>Pezizomycotina</taxon>
        <taxon>Eurotiomycetes</taxon>
        <taxon>Eurotiomycetidae</taxon>
        <taxon>Eurotiales</taxon>
        <taxon>Trichocomaceae</taxon>
        <taxon>Talaromyces</taxon>
        <taxon>Talaromyces sect. Talaromyces</taxon>
    </lineage>
</organism>
<dbReference type="STRING" id="441959.B8MBS9"/>
<dbReference type="HOGENOM" id="CLU_001161_0_0_1"/>
<keyword evidence="5 12" id="KW-0347">Helicase</keyword>
<dbReference type="PANTHER" id="PTHR45797:SF1">
    <property type="entry name" value="HELICASE ARIP4"/>
    <property type="match status" value="1"/>
</dbReference>
<keyword evidence="13" id="KW-1185">Reference proteome</keyword>
<dbReference type="Gene3D" id="3.40.50.300">
    <property type="entry name" value="P-loop containing nucleotide triphosphate hydrolases"/>
    <property type="match status" value="1"/>
</dbReference>
<dbReference type="GO" id="GO:0016887">
    <property type="term" value="F:ATP hydrolysis activity"/>
    <property type="evidence" value="ECO:0007669"/>
    <property type="project" value="InterPro"/>
</dbReference>
<evidence type="ECO:0000256" key="2">
    <source>
        <dbReference type="ARBA" id="ARBA00007025"/>
    </source>
</evidence>
<dbReference type="PhylomeDB" id="B8MBS9"/>
<feature type="compositionally biased region" description="Pro residues" evidence="9">
    <location>
        <begin position="1652"/>
        <end position="1663"/>
    </location>
</feature>
<feature type="region of interest" description="Disordered" evidence="9">
    <location>
        <begin position="887"/>
        <end position="934"/>
    </location>
</feature>
<dbReference type="InterPro" id="IPR000330">
    <property type="entry name" value="SNF2_N"/>
</dbReference>
<dbReference type="EMBL" id="EQ962655">
    <property type="protein sequence ID" value="EED18212.1"/>
    <property type="molecule type" value="Genomic_DNA"/>
</dbReference>
<dbReference type="Gene3D" id="3.40.50.10810">
    <property type="entry name" value="Tandem AAA-ATPase domain"/>
    <property type="match status" value="1"/>
</dbReference>
<keyword evidence="8" id="KW-0539">Nucleus</keyword>
<dbReference type="GeneID" id="8105247"/>
<feature type="region of interest" description="Disordered" evidence="9">
    <location>
        <begin position="538"/>
        <end position="569"/>
    </location>
</feature>
<dbReference type="InterPro" id="IPR001650">
    <property type="entry name" value="Helicase_C-like"/>
</dbReference>
<feature type="domain" description="Helicase C-terminal" evidence="11">
    <location>
        <begin position="1385"/>
        <end position="1531"/>
    </location>
</feature>
<dbReference type="Pfam" id="PF24580">
    <property type="entry name" value="DUF7607"/>
    <property type="match status" value="1"/>
</dbReference>
<evidence type="ECO:0000256" key="4">
    <source>
        <dbReference type="ARBA" id="ARBA00022801"/>
    </source>
</evidence>
<dbReference type="SMART" id="SM00487">
    <property type="entry name" value="DEXDc"/>
    <property type="match status" value="1"/>
</dbReference>
<dbReference type="InterPro" id="IPR027417">
    <property type="entry name" value="P-loop_NTPase"/>
</dbReference>
<evidence type="ECO:0000259" key="11">
    <source>
        <dbReference type="PROSITE" id="PS51194"/>
    </source>
</evidence>
<feature type="region of interest" description="Disordered" evidence="9">
    <location>
        <begin position="642"/>
        <end position="770"/>
    </location>
</feature>
<dbReference type="InterPro" id="IPR056026">
    <property type="entry name" value="DUF7607"/>
</dbReference>
<dbReference type="Pfam" id="PF00271">
    <property type="entry name" value="Helicase_C"/>
    <property type="match status" value="1"/>
</dbReference>
<gene>
    <name evidence="12" type="ORF">TSTA_119720</name>
</gene>
<dbReference type="GO" id="GO:0005524">
    <property type="term" value="F:ATP binding"/>
    <property type="evidence" value="ECO:0007669"/>
    <property type="project" value="UniProtKB-KW"/>
</dbReference>
<feature type="compositionally biased region" description="Pro residues" evidence="9">
    <location>
        <begin position="1705"/>
        <end position="1715"/>
    </location>
</feature>
<reference evidence="13" key="1">
    <citation type="journal article" date="2015" name="Genome Announc.">
        <title>Genome sequence of the AIDS-associated pathogen Penicillium marneffei (ATCC18224) and its near taxonomic relative Talaromyces stipitatus (ATCC10500).</title>
        <authorList>
            <person name="Nierman W.C."/>
            <person name="Fedorova-Abrams N.D."/>
            <person name="Andrianopoulos A."/>
        </authorList>
    </citation>
    <scope>NUCLEOTIDE SEQUENCE [LARGE SCALE GENOMIC DNA]</scope>
    <source>
        <strain evidence="13">ATCC 10500 / CBS 375.48 / QM 6759 / NRRL 1006</strain>
    </source>
</reference>
<dbReference type="InterPro" id="IPR038718">
    <property type="entry name" value="SNF2-like_sf"/>
</dbReference>
<keyword evidence="4" id="KW-0378">Hydrolase</keyword>
<evidence type="ECO:0000313" key="12">
    <source>
        <dbReference type="EMBL" id="EED18212.1"/>
    </source>
</evidence>
<evidence type="ECO:0000313" key="13">
    <source>
        <dbReference type="Proteomes" id="UP000001745"/>
    </source>
</evidence>
<dbReference type="InterPro" id="IPR044574">
    <property type="entry name" value="ARIP4-like"/>
</dbReference>
<dbReference type="CDD" id="cd18007">
    <property type="entry name" value="DEXHc_ATRX-like"/>
    <property type="match status" value="1"/>
</dbReference>
<evidence type="ECO:0000256" key="6">
    <source>
        <dbReference type="ARBA" id="ARBA00022840"/>
    </source>
</evidence>
<dbReference type="InterPro" id="IPR049730">
    <property type="entry name" value="SNF2/RAD54-like_C"/>
</dbReference>
<feature type="compositionally biased region" description="Basic and acidic residues" evidence="9">
    <location>
        <begin position="211"/>
        <end position="222"/>
    </location>
</feature>
<feature type="region of interest" description="Disordered" evidence="9">
    <location>
        <begin position="1647"/>
        <end position="1788"/>
    </location>
</feature>
<dbReference type="PROSITE" id="PS51194">
    <property type="entry name" value="HELICASE_CTER"/>
    <property type="match status" value="1"/>
</dbReference>
<feature type="region of interest" description="Disordered" evidence="9">
    <location>
        <begin position="610"/>
        <end position="629"/>
    </location>
</feature>
<dbReference type="SMART" id="SM00490">
    <property type="entry name" value="HELICc"/>
    <property type="match status" value="1"/>
</dbReference>
<evidence type="ECO:0000256" key="3">
    <source>
        <dbReference type="ARBA" id="ARBA00022741"/>
    </source>
</evidence>
<feature type="compositionally biased region" description="Polar residues" evidence="9">
    <location>
        <begin position="1738"/>
        <end position="1754"/>
    </location>
</feature>
<keyword evidence="7" id="KW-0238">DNA-binding</keyword>
<dbReference type="InterPro" id="IPR014001">
    <property type="entry name" value="Helicase_ATP-bd"/>
</dbReference>
<dbReference type="CDD" id="cd18793">
    <property type="entry name" value="SF2_C_SNF"/>
    <property type="match status" value="1"/>
</dbReference>
<feature type="compositionally biased region" description="Low complexity" evidence="9">
    <location>
        <begin position="1759"/>
        <end position="1770"/>
    </location>
</feature>
<feature type="compositionally biased region" description="Basic and acidic residues" evidence="9">
    <location>
        <begin position="750"/>
        <end position="770"/>
    </location>
</feature>
<dbReference type="RefSeq" id="XP_002482204.1">
    <property type="nucleotide sequence ID" value="XM_002482159.1"/>
</dbReference>
<evidence type="ECO:0000259" key="10">
    <source>
        <dbReference type="PROSITE" id="PS51192"/>
    </source>
</evidence>
<dbReference type="InterPro" id="IPR013761">
    <property type="entry name" value="SAM/pointed_sf"/>
</dbReference>
<comment type="subcellular location">
    <subcellularLocation>
        <location evidence="1">Nucleus</location>
    </subcellularLocation>
</comment>
<dbReference type="OMA" id="QCQSMEQ"/>
<comment type="similarity">
    <text evidence="2">Belongs to the SNF2/RAD54 helicase family.</text>
</comment>
<dbReference type="GO" id="GO:0003677">
    <property type="term" value="F:DNA binding"/>
    <property type="evidence" value="ECO:0007669"/>
    <property type="project" value="UniProtKB-KW"/>
</dbReference>
<evidence type="ECO:0000256" key="9">
    <source>
        <dbReference type="SAM" id="MobiDB-lite"/>
    </source>
</evidence>
<dbReference type="Gene3D" id="1.10.150.50">
    <property type="entry name" value="Transcription Factor, Ets-1"/>
    <property type="match status" value="1"/>
</dbReference>
<dbReference type="OrthoDB" id="2020972at2759"/>
<evidence type="ECO:0000256" key="1">
    <source>
        <dbReference type="ARBA" id="ARBA00004123"/>
    </source>
</evidence>
<feature type="compositionally biased region" description="Polar residues" evidence="9">
    <location>
        <begin position="694"/>
        <end position="716"/>
    </location>
</feature>
<dbReference type="InParanoid" id="B8MBS9"/>
<dbReference type="PANTHER" id="PTHR45797">
    <property type="entry name" value="RAD54-LIKE"/>
    <property type="match status" value="1"/>
</dbReference>
<protein>
    <submittedName>
        <fullName evidence="12">SNF2 family helicase/ATPase, putative</fullName>
    </submittedName>
</protein>
<accession>B8MBS9</accession>
<feature type="region of interest" description="Disordered" evidence="9">
    <location>
        <begin position="210"/>
        <end position="256"/>
    </location>
</feature>
<evidence type="ECO:0000256" key="5">
    <source>
        <dbReference type="ARBA" id="ARBA00022806"/>
    </source>
</evidence>
<dbReference type="GO" id="GO:0004386">
    <property type="term" value="F:helicase activity"/>
    <property type="evidence" value="ECO:0007669"/>
    <property type="project" value="UniProtKB-KW"/>
</dbReference>
<dbReference type="VEuPathDB" id="FungiDB:TSTA_119720"/>
<proteinExistence type="inferred from homology"/>
<feature type="compositionally biased region" description="Polar residues" evidence="9">
    <location>
        <begin position="610"/>
        <end position="628"/>
    </location>
</feature>
<feature type="domain" description="Helicase ATP-binding" evidence="10">
    <location>
        <begin position="995"/>
        <end position="1199"/>
    </location>
</feature>
<dbReference type="SUPFAM" id="SSF52540">
    <property type="entry name" value="P-loop containing nucleoside triphosphate hydrolases"/>
    <property type="match status" value="2"/>
</dbReference>
<dbReference type="GO" id="GO:0005634">
    <property type="term" value="C:nucleus"/>
    <property type="evidence" value="ECO:0007669"/>
    <property type="project" value="UniProtKB-SubCell"/>
</dbReference>
<dbReference type="PROSITE" id="PS51192">
    <property type="entry name" value="HELICASE_ATP_BIND_1"/>
    <property type="match status" value="1"/>
</dbReference>
<keyword evidence="3" id="KW-0547">Nucleotide-binding</keyword>
<name>B8MBS9_TALSN</name>
<dbReference type="Proteomes" id="UP000001745">
    <property type="component" value="Unassembled WGS sequence"/>
</dbReference>
<sequence>MDQDQEDPIDWSVDQVVQYLCHNNSTPWSVSKHPSPLPDRQSLETAIREHGITGEVLLDGRLENFLRNSLKLKEGPFYTVNKAIQYAQRQSRKYQAQQNQERSQFASAMFPMMVNNDRAWTHPFNPPWFFNTATASIPQLTGLNNAPKLSNNGDRLPDQQLLSSLQATQPPSSPQVAELDDVELPDVPVEASRRRSNSVLQIDTPVSLRLRPNEAAHTDERGQKRRRLDLTAIESPTPLPRERSERSTEEHPPRYWYIGPGKIDAASVFYPTPSDSNEDNWFIFSSKHSAGQRLFVKRKMHRFFRKEVIELPSQNGACRYAMLPYDEDDVNRGKPRYYTLYTSHKGRVEVNVKSTADTTEDLPFILDQASRAKEENPYDYLLKKYPPKDDSDSYPIYGESGSEGDYDSDTWREMDDEREEAALKPSKYLSSNEVDAIIDQRIAHYEGEWRTKQLPKLELGAHKIWFDAFKKKCRNLKIKIALDDIERLKLRLGKIREALHEDEWLQPSQLIAQCEVMEPTIFEIESQKRRVAILELPQCPPKPHSVPRPAAKPKGKANHPLSDEESLGFDSDSSLRNFIEDDMDVGVRSGSGSILPRTDFDSKIRDTLDVTGTHTESGTPIKTRSSPAQDLIHQEEVLHDGGIEVNPGSEAVPQPRCGFYYSSDSASESDYEPPDAVSGVGRRKTEIIDLTGSPPRSNGSSTPITRFANTRNQQNHISDDILVVIPSQKPRLSSKPRSAQRSKTSSAKPDGSRDTKRGASSQADREDPRQILERMVEKLSESDRTEMLNHFLNLSDRKINHLLKIGLRVILKEKPSIKGVSPEESHLGIRATVFYIAWVNRRIVDRAGIRIGYIQRAIDAIERSKDAPGDDLLNYLSHFRHLLKKSAADSTPSIEDSDDDGPITFLDTPRNKRRRRLKEDQAVKSGQVAARQRVENQERQRKILEERFERIGVSNSDPEHQAVSFEQPTIFLHPQIGGRVKPHQLAGIQFMWRELIQNEKRDGCLLAHTMGLGKTMQVISLLVTIAAAANSPDPAIRKQVPEFFHRSQTLVLCPPSLIDNWYEEFNMWAPRGDHKLGQIRKVAQSDPLEQRMSTIEEWDTEGGVLILSYHLFRNWVAPELKKSTNTNTEMQFPTRLKDQLLKGPRIIVADEAHQMKNKSSQLARAAAMLESRSRIALTGSPLANNLMDYYAMVNWISPKYLDELAVFRAKYLEPIEQGLFSDSTYQEQRRSLKKLQVLKQILTPKIHRADISVLEGSLPSKTEFVITVPMTEVQKRTYNHYVTSLMEGKNAIAVSSATFLTWMAVLGLCCNHPACFYDKVAKRAEEHAPKPANEEPIDPETFPAEVPLSSLGFNEAMWASQKQLLSDVPDLDDPKHSHRADIFKKIVEESVRLEEKILCFSQSIPTLDYLERLLRSSGVRFYRLDGSTAVKNRQKDVKSFNQGEISVYLISTRAGGLGLNITGANRVIIFDFSFNPTWEEQAVGRAYRLGQEKPVYVYRFLAGGTYEEVVHNKSIFKTQLAMRVVDKKNVERSATKSLGEYLFPVKDVKQEDISEYIGRDKVLDKILLNNDSASPSILNIELTETFRRENNEMLTEDEKKEMEQELELELLRMSDPAAYERKMMEAARRPEPTLVYPTTNLPTYYMSSGPPLSQPAPPAPPAYPAHAQAQVQRPIAPPHVERSFFKPPPWAGPAAPVPKSMLSSGPPPTHLPPRPDFISAPPVTRDTSESAAQAILKSFSSQSGVNNTQYNNVRPSPPSTTSSPISDQPSGLPDRVTVESLAARLGPD</sequence>
<evidence type="ECO:0000256" key="8">
    <source>
        <dbReference type="ARBA" id="ARBA00023242"/>
    </source>
</evidence>
<dbReference type="eggNOG" id="KOG1015">
    <property type="taxonomic scope" value="Eukaryota"/>
</dbReference>
<keyword evidence="6" id="KW-0067">ATP-binding</keyword>
<dbReference type="Pfam" id="PF00176">
    <property type="entry name" value="SNF2-rel_dom"/>
    <property type="match status" value="1"/>
</dbReference>